<protein>
    <submittedName>
        <fullName evidence="7">N-acetylated-alpha-linked acidic dipeptidase 2-like isoform X2</fullName>
    </submittedName>
</protein>
<evidence type="ECO:0000313" key="7">
    <source>
        <dbReference type="RefSeq" id="XP_022098034.1"/>
    </source>
</evidence>
<proteinExistence type="inferred from homology"/>
<evidence type="ECO:0000313" key="6">
    <source>
        <dbReference type="Proteomes" id="UP000694845"/>
    </source>
</evidence>
<name>A0A8B7YXH6_ACAPL</name>
<feature type="compositionally biased region" description="Basic and acidic residues" evidence="2">
    <location>
        <begin position="255"/>
        <end position="271"/>
    </location>
</feature>
<dbReference type="PANTHER" id="PTHR10404">
    <property type="entry name" value="N-ACETYLATED-ALPHA-LINKED ACIDIC DIPEPTIDASE"/>
    <property type="match status" value="1"/>
</dbReference>
<feature type="compositionally biased region" description="Polar residues" evidence="2">
    <location>
        <begin position="73"/>
        <end position="86"/>
    </location>
</feature>
<feature type="region of interest" description="Disordered" evidence="2">
    <location>
        <begin position="50"/>
        <end position="107"/>
    </location>
</feature>
<dbReference type="InterPro" id="IPR007484">
    <property type="entry name" value="Peptidase_M28"/>
</dbReference>
<keyword evidence="6" id="KW-1185">Reference proteome</keyword>
<reference evidence="7" key="1">
    <citation type="submission" date="2025-08" db="UniProtKB">
        <authorList>
            <consortium name="RefSeq"/>
        </authorList>
    </citation>
    <scope>IDENTIFICATION</scope>
</reference>
<feature type="domain" description="Peptidase M28" evidence="5">
    <location>
        <begin position="472"/>
        <end position="634"/>
    </location>
</feature>
<dbReference type="InterPro" id="IPR003137">
    <property type="entry name" value="PA_domain"/>
</dbReference>
<dbReference type="Gene3D" id="1.20.930.40">
    <property type="entry name" value="Transferrin receptor-like, dimerisation domain"/>
    <property type="match status" value="1"/>
</dbReference>
<evidence type="ECO:0000256" key="3">
    <source>
        <dbReference type="SAM" id="Phobius"/>
    </source>
</evidence>
<keyword evidence="3" id="KW-1133">Transmembrane helix</keyword>
<feature type="region of interest" description="Disordered" evidence="2">
    <location>
        <begin position="254"/>
        <end position="284"/>
    </location>
</feature>
<dbReference type="OrthoDB" id="5841748at2759"/>
<accession>A0A8B7YXH6</accession>
<dbReference type="InterPro" id="IPR046450">
    <property type="entry name" value="PA_dom_sf"/>
</dbReference>
<dbReference type="Pfam" id="PF02225">
    <property type="entry name" value="PA"/>
    <property type="match status" value="1"/>
</dbReference>
<dbReference type="PANTHER" id="PTHR10404:SF78">
    <property type="entry name" value="N-ACETYLATED ALPHA-LINKED ACIDIC DIPEPTIDASE 2"/>
    <property type="match status" value="1"/>
</dbReference>
<sequence length="817" mass="89373">MASGDSAIEIMELSHQSPDHIVAESHVEECEPLEGDVFLPATPVTNFARIPARAHSTPRPKGNPTDSDAHLQGSLTPDYTTAPSSRASDHQYSRGDRNTTAGNGETNLKPCDAFTAGRRQFFFCLSLFAMAVLAGFLVGYFVREKVFERESALVHEMTPTETRGMYHQQAIGNISTDRIAEYTSIFSQHQCVSGIPCSQSMSNVMAQQLRDLGFTNVRVSSYNVLTSHPDMSHMSTLQTIDHDGQVLYSETLYGNEKDTGDGRKPSNDAKRAVGSVQYESDSTNNPPTVMYMPFSGSGQVQGELVYVHYASQGDLLLLTESNIDLSGKIAIARQGTMMVADQVRNVEEGGMKGLLLFTDPADMDVIMMMGTERLVGMTGIMGDPLTPGCPAMDGIRRMPMDKAKLPSIPVQPVSTQLAVSLLSNMTGREAPLDWQGGFNVTYHMGRRKTKRPTWTVQLDLSNMQQQQEVHDVVVTITGMQMPDEYIILGGHFASMMSSMGGMTSRTADAGSMSMFMETATVMSQMMSAGWQPQRSVVLGMWGGAEYGHAGSMEWVEEHRSILSERAVSYIDLDTVMAHDSMVVAQTSPLLKGLIMEAADMLELTQVIQPAMLSGVGDHVAFSHMIGIPSVRLYATRGVMKENSTGSPTTKSMHKSVAQLATQTVLMLADSDMIPFDSGAVAEMLVGYVDSFDSKMGDMLSVSNMTMDNLQVAVSDFMAATAEMQSMMRNPSMMESSITMTMVNHRLMYMERAFVGMDPSGSMTHILYGMTEMDTFPLVAQYAPTNMNNETMATMMEHVSFIQCSVQSATLSLKMDFS</sequence>
<dbReference type="AlphaFoldDB" id="A0A8B7YXH6"/>
<dbReference type="GO" id="GO:0004180">
    <property type="term" value="F:carboxypeptidase activity"/>
    <property type="evidence" value="ECO:0007669"/>
    <property type="project" value="TreeGrafter"/>
</dbReference>
<dbReference type="Gene3D" id="3.40.630.10">
    <property type="entry name" value="Zn peptidases"/>
    <property type="match status" value="1"/>
</dbReference>
<gene>
    <name evidence="7" type="primary">LOC110983245</name>
</gene>
<feature type="compositionally biased region" description="Basic and acidic residues" evidence="2">
    <location>
        <begin position="87"/>
        <end position="97"/>
    </location>
</feature>
<dbReference type="RefSeq" id="XP_022098034.1">
    <property type="nucleotide sequence ID" value="XM_022242342.1"/>
</dbReference>
<dbReference type="Proteomes" id="UP000694845">
    <property type="component" value="Unplaced"/>
</dbReference>
<keyword evidence="3" id="KW-0812">Transmembrane</keyword>
<evidence type="ECO:0000256" key="1">
    <source>
        <dbReference type="ARBA" id="ARBA00005634"/>
    </source>
</evidence>
<feature type="transmembrane region" description="Helical" evidence="3">
    <location>
        <begin position="121"/>
        <end position="142"/>
    </location>
</feature>
<dbReference type="SUPFAM" id="SSF47672">
    <property type="entry name" value="Transferrin receptor-like dimerisation domain"/>
    <property type="match status" value="1"/>
</dbReference>
<dbReference type="Pfam" id="PF04389">
    <property type="entry name" value="Peptidase_M28"/>
    <property type="match status" value="1"/>
</dbReference>
<keyword evidence="3" id="KW-0472">Membrane</keyword>
<dbReference type="InterPro" id="IPR036757">
    <property type="entry name" value="TFR-like_dimer_dom_sf"/>
</dbReference>
<evidence type="ECO:0000259" key="5">
    <source>
        <dbReference type="Pfam" id="PF04389"/>
    </source>
</evidence>
<evidence type="ECO:0000259" key="4">
    <source>
        <dbReference type="Pfam" id="PF02225"/>
    </source>
</evidence>
<dbReference type="GeneID" id="110983245"/>
<dbReference type="SUPFAM" id="SSF53187">
    <property type="entry name" value="Zn-dependent exopeptidases"/>
    <property type="match status" value="1"/>
</dbReference>
<feature type="domain" description="PA" evidence="4">
    <location>
        <begin position="300"/>
        <end position="367"/>
    </location>
</feature>
<evidence type="ECO:0000256" key="2">
    <source>
        <dbReference type="SAM" id="MobiDB-lite"/>
    </source>
</evidence>
<dbReference type="InterPro" id="IPR039373">
    <property type="entry name" value="Peptidase_M28B"/>
</dbReference>
<dbReference type="SUPFAM" id="SSF52025">
    <property type="entry name" value="PA domain"/>
    <property type="match status" value="1"/>
</dbReference>
<organism evidence="6 7">
    <name type="scientific">Acanthaster planci</name>
    <name type="common">Crown-of-thorns starfish</name>
    <dbReference type="NCBI Taxonomy" id="133434"/>
    <lineage>
        <taxon>Eukaryota</taxon>
        <taxon>Metazoa</taxon>
        <taxon>Echinodermata</taxon>
        <taxon>Eleutherozoa</taxon>
        <taxon>Asterozoa</taxon>
        <taxon>Asteroidea</taxon>
        <taxon>Valvatacea</taxon>
        <taxon>Valvatida</taxon>
        <taxon>Acanthasteridae</taxon>
        <taxon>Acanthaster</taxon>
    </lineage>
</organism>
<comment type="similarity">
    <text evidence="1">Belongs to the peptidase M28 family. M28B subfamily.</text>
</comment>
<dbReference type="Gene3D" id="3.50.30.30">
    <property type="match status" value="1"/>
</dbReference>